<dbReference type="InterPro" id="IPR000160">
    <property type="entry name" value="GGDEF_dom"/>
</dbReference>
<dbReference type="NCBIfam" id="TIGR00254">
    <property type="entry name" value="GGDEF"/>
    <property type="match status" value="1"/>
</dbReference>
<dbReference type="Pfam" id="PF00563">
    <property type="entry name" value="EAL"/>
    <property type="match status" value="1"/>
</dbReference>
<reference evidence="7" key="1">
    <citation type="submission" date="2016-10" db="EMBL/GenBank/DDBJ databases">
        <authorList>
            <person name="Varghese N."/>
            <person name="Submissions S."/>
        </authorList>
    </citation>
    <scope>NUCLEOTIDE SEQUENCE [LARGE SCALE GENOMIC DNA]</scope>
    <source>
        <strain evidence="7">DSM 241</strain>
    </source>
</reference>
<dbReference type="Pfam" id="PF00990">
    <property type="entry name" value="GGDEF"/>
    <property type="match status" value="1"/>
</dbReference>
<dbReference type="GO" id="GO:0071111">
    <property type="term" value="F:cyclic-guanylate-specific phosphodiesterase activity"/>
    <property type="evidence" value="ECO:0007669"/>
    <property type="project" value="UniProtKB-EC"/>
</dbReference>
<feature type="transmembrane region" description="Helical" evidence="3">
    <location>
        <begin position="314"/>
        <end position="336"/>
    </location>
</feature>
<dbReference type="InterPro" id="IPR043128">
    <property type="entry name" value="Rev_trsase/Diguanyl_cyclase"/>
</dbReference>
<dbReference type="PROSITE" id="PS50887">
    <property type="entry name" value="GGDEF"/>
    <property type="match status" value="1"/>
</dbReference>
<protein>
    <recommendedName>
        <fullName evidence="1">cyclic-guanylate-specific phosphodiesterase</fullName>
        <ecNumber evidence="1">3.1.4.52</ecNumber>
    </recommendedName>
</protein>
<evidence type="ECO:0000256" key="2">
    <source>
        <dbReference type="ARBA" id="ARBA00022636"/>
    </source>
</evidence>
<dbReference type="RefSeq" id="WP_177169934.1">
    <property type="nucleotide sequence ID" value="NZ_FOAA01000012.1"/>
</dbReference>
<keyword evidence="3" id="KW-0472">Membrane</keyword>
<name>A0A1H7NUS3_9GAMM</name>
<dbReference type="InterPro" id="IPR035919">
    <property type="entry name" value="EAL_sf"/>
</dbReference>
<dbReference type="SUPFAM" id="SSF141868">
    <property type="entry name" value="EAL domain-like"/>
    <property type="match status" value="1"/>
</dbReference>
<keyword evidence="3" id="KW-1133">Transmembrane helix</keyword>
<dbReference type="InterPro" id="IPR013587">
    <property type="entry name" value="Nitrate/nitrite_sensing"/>
</dbReference>
<dbReference type="SMART" id="SM00052">
    <property type="entry name" value="EAL"/>
    <property type="match status" value="1"/>
</dbReference>
<dbReference type="AlphaFoldDB" id="A0A1H7NUS3"/>
<dbReference type="FunFam" id="3.20.20.450:FF:000001">
    <property type="entry name" value="Cyclic di-GMP phosphodiesterase yahA"/>
    <property type="match status" value="1"/>
</dbReference>
<evidence type="ECO:0000256" key="3">
    <source>
        <dbReference type="SAM" id="Phobius"/>
    </source>
</evidence>
<evidence type="ECO:0000259" key="5">
    <source>
        <dbReference type="PROSITE" id="PS50887"/>
    </source>
</evidence>
<evidence type="ECO:0000313" key="6">
    <source>
        <dbReference type="EMBL" id="SEL26745.1"/>
    </source>
</evidence>
<gene>
    <name evidence="6" type="ORF">SAMN05444515_11293</name>
</gene>
<dbReference type="EMBL" id="FOAA01000012">
    <property type="protein sequence ID" value="SEL26745.1"/>
    <property type="molecule type" value="Genomic_DNA"/>
</dbReference>
<dbReference type="CDD" id="cd01948">
    <property type="entry name" value="EAL"/>
    <property type="match status" value="1"/>
</dbReference>
<evidence type="ECO:0000256" key="1">
    <source>
        <dbReference type="ARBA" id="ARBA00012282"/>
    </source>
</evidence>
<dbReference type="Gene3D" id="3.20.20.450">
    <property type="entry name" value="EAL domain"/>
    <property type="match status" value="1"/>
</dbReference>
<proteinExistence type="predicted"/>
<feature type="domain" description="GGDEF" evidence="5">
    <location>
        <begin position="387"/>
        <end position="520"/>
    </location>
</feature>
<dbReference type="InterPro" id="IPR029787">
    <property type="entry name" value="Nucleotide_cyclase"/>
</dbReference>
<dbReference type="PROSITE" id="PS50883">
    <property type="entry name" value="EAL"/>
    <property type="match status" value="1"/>
</dbReference>
<evidence type="ECO:0000259" key="4">
    <source>
        <dbReference type="PROSITE" id="PS50883"/>
    </source>
</evidence>
<dbReference type="PANTHER" id="PTHR44757">
    <property type="entry name" value="DIGUANYLATE CYCLASE DGCP"/>
    <property type="match status" value="1"/>
</dbReference>
<dbReference type="EC" id="3.1.4.52" evidence="1"/>
<sequence length="787" mass="87560">MSDQAGGYGEGLGPRISLAIAIPVVAFLLMAVLALGGRQDEARHMEHSLATASLAREAKVLIHALQAERGSSAGYLSGFDDRFLTLLQTARSETDQAMERFREQMSRVDPTGSSPIADLARTLGHELDALETHRRRVDGHRLEPLQVLPPYSNVIRHLILVASHVPQRQSPAEMPRLIHAYRPLLLLKEHAGLERALGSAWLDSARHDRNVFYRYSSNLAIQDQQRSHFLTLAPVEYGNTLLELESRADHRALMEARAAIINHGAASRPQHLDAVEWFRITSARVDALRDMELRLSEQIMETARMAREESRQRLALWTFLTLLLMAVTIGLSLLVARDLVQRYRQHQEAMEQTAYMARHDPLTGLPNRAHFHEQLEARLAKARAHQLPLCLYLMDLAGFAELNRIWGDAVADHVLKRVAQRLSELAGPEVLTARVYGDQFALVVFKDSRLSDIKGFGCDLLSTLDEPFQVGERRIEVAAHLGVVSCPAYPDHASQLLAHAGFAVAHAKATLGQRMCLFEPGLLARHTEAVELDQDLDQALVQGQFELHYQPKVALESGRIVSFEALLRWQHPSRGWVPPGQFIPRAEASGSIIAIGDLVLREACRQARRWRDAGWPDLTVAVNLSTVQLYQADLMARVQWALSEAGLPAEALELELTETGLMEDMDAAADILEHLRALGVRLSVDDFGTGYSSLAYLRRFPVHALKLDARFVKDLESSDEAEMIANAVLALAESLSLDCVAEGVETEAQADWLRARGCGQAQGYLFARPMPADQCESLLAHEYVTRS</sequence>
<feature type="transmembrane region" description="Helical" evidence="3">
    <location>
        <begin position="16"/>
        <end position="35"/>
    </location>
</feature>
<dbReference type="CDD" id="cd01949">
    <property type="entry name" value="GGDEF"/>
    <property type="match status" value="1"/>
</dbReference>
<dbReference type="SUPFAM" id="SSF55073">
    <property type="entry name" value="Nucleotide cyclase"/>
    <property type="match status" value="1"/>
</dbReference>
<dbReference type="SMART" id="SM00267">
    <property type="entry name" value="GGDEF"/>
    <property type="match status" value="1"/>
</dbReference>
<keyword evidence="3" id="KW-0812">Transmembrane</keyword>
<dbReference type="Pfam" id="PF08376">
    <property type="entry name" value="NIT"/>
    <property type="match status" value="1"/>
</dbReference>
<organism evidence="6 7">
    <name type="scientific">Ectothiorhodospira marina</name>
    <dbReference type="NCBI Taxonomy" id="1396821"/>
    <lineage>
        <taxon>Bacteria</taxon>
        <taxon>Pseudomonadati</taxon>
        <taxon>Pseudomonadota</taxon>
        <taxon>Gammaproteobacteria</taxon>
        <taxon>Chromatiales</taxon>
        <taxon>Ectothiorhodospiraceae</taxon>
        <taxon>Ectothiorhodospira</taxon>
    </lineage>
</organism>
<dbReference type="InterPro" id="IPR001633">
    <property type="entry name" value="EAL_dom"/>
</dbReference>
<keyword evidence="7" id="KW-1185">Reference proteome</keyword>
<accession>A0A1H7NUS3</accession>
<dbReference type="InterPro" id="IPR052155">
    <property type="entry name" value="Biofilm_reg_signaling"/>
</dbReference>
<feature type="domain" description="EAL" evidence="4">
    <location>
        <begin position="529"/>
        <end position="783"/>
    </location>
</feature>
<dbReference type="Gene3D" id="3.30.70.270">
    <property type="match status" value="1"/>
</dbReference>
<evidence type="ECO:0000313" key="7">
    <source>
        <dbReference type="Proteomes" id="UP000199256"/>
    </source>
</evidence>
<dbReference type="Proteomes" id="UP000199256">
    <property type="component" value="Unassembled WGS sequence"/>
</dbReference>
<keyword evidence="2" id="KW-0973">c-di-GMP</keyword>
<dbReference type="PANTHER" id="PTHR44757:SF2">
    <property type="entry name" value="BIOFILM ARCHITECTURE MAINTENANCE PROTEIN MBAA"/>
    <property type="match status" value="1"/>
</dbReference>
<dbReference type="STRING" id="1396821.SAMN05444515_11293"/>